<dbReference type="AlphaFoldDB" id="K2G745"/>
<accession>K2G745</accession>
<comment type="caution">
    <text evidence="1">The sequence shown here is derived from an EMBL/GenBank/DDBJ whole genome shotgun (WGS) entry which is preliminary data.</text>
</comment>
<gene>
    <name evidence="1" type="ORF">ACD_2C00038G0009</name>
</gene>
<sequence>MPFSRINSISMKKHNIKWWFTLVELLIVITIIWILSIWVFVPYNLYSNIAKVRLSEEIITQSMSESRNSAAWLVDVWTQKNQNIVLFINKWEEKIWMYSFPFDYSGSLEASAWNKIKDITLESWVKISLIKDNADQEKNDVIFLFKAPEWKMEVYKDATFTWSIKEIIIWFKEAKKWILSKTLSY</sequence>
<evidence type="ECO:0000313" key="1">
    <source>
        <dbReference type="EMBL" id="EKE30132.1"/>
    </source>
</evidence>
<dbReference type="EMBL" id="AMFJ01000038">
    <property type="protein sequence ID" value="EKE30132.1"/>
    <property type="molecule type" value="Genomic_DNA"/>
</dbReference>
<dbReference type="Gene3D" id="3.30.700.10">
    <property type="entry name" value="Glycoprotein, Type 4 Pilin"/>
    <property type="match status" value="1"/>
</dbReference>
<name>K2G745_9BACT</name>
<organism evidence="1">
    <name type="scientific">uncultured bacterium</name>
    <name type="common">gcode 4</name>
    <dbReference type="NCBI Taxonomy" id="1234023"/>
    <lineage>
        <taxon>Bacteria</taxon>
        <taxon>environmental samples</taxon>
    </lineage>
</organism>
<reference evidence="1" key="1">
    <citation type="journal article" date="2012" name="Science">
        <title>Fermentation, hydrogen, and sulfur metabolism in multiple uncultivated bacterial phyla.</title>
        <authorList>
            <person name="Wrighton K.C."/>
            <person name="Thomas B.C."/>
            <person name="Sharon I."/>
            <person name="Miller C.S."/>
            <person name="Castelle C.J."/>
            <person name="VerBerkmoes N.C."/>
            <person name="Wilkins M.J."/>
            <person name="Hettich R.L."/>
            <person name="Lipton M.S."/>
            <person name="Williams K.H."/>
            <person name="Long P.E."/>
            <person name="Banfield J.F."/>
        </authorList>
    </citation>
    <scope>NUCLEOTIDE SEQUENCE [LARGE SCALE GENOMIC DNA]</scope>
</reference>
<protein>
    <submittedName>
        <fullName evidence="1">Uncharacterized protein</fullName>
    </submittedName>
</protein>
<proteinExistence type="predicted"/>